<comment type="caution">
    <text evidence="1">The sequence shown here is derived from an EMBL/GenBank/DDBJ whole genome shotgun (WGS) entry which is preliminary data.</text>
</comment>
<protein>
    <submittedName>
        <fullName evidence="1">(raccoon dog) hypothetical protein</fullName>
    </submittedName>
</protein>
<accession>A0A811YTF5</accession>
<reference evidence="1" key="1">
    <citation type="submission" date="2020-12" db="EMBL/GenBank/DDBJ databases">
        <authorList>
            <consortium name="Molecular Ecology Group"/>
        </authorList>
    </citation>
    <scope>NUCLEOTIDE SEQUENCE</scope>
    <source>
        <strain evidence="1">TBG_1078</strain>
    </source>
</reference>
<name>A0A811YTF5_NYCPR</name>
<proteinExistence type="predicted"/>
<dbReference type="EMBL" id="CAJHUB010000746">
    <property type="protein sequence ID" value="CAD7679944.1"/>
    <property type="molecule type" value="Genomic_DNA"/>
</dbReference>
<evidence type="ECO:0000313" key="2">
    <source>
        <dbReference type="Proteomes" id="UP000645828"/>
    </source>
</evidence>
<sequence length="289" mass="32033">MRPLAFALAHSLPSYAGGKEKDGGCPWLKSTPAQPLCLVSLANHPSFHREGPWKWPEGNSCDLTGTLHEFPGSHFKNHRSSTSCHFLVFSLGSPDTPLLPERYELRLPLPKPIFRGLEVLKIFQTILDLIVPPAGERGGEAITNQVMVALHLDPQASPNILTFLLASKEMSSTLNPTTLCREADVPCFTIPSDPVPEMDKLKISLTAKLHSTFPPLRREAWEWLQGCKQLNLEAPRGNRKQPGQSAHQHPPPGTRWTYLFQVLTCTSLLLLPSHPHFLHLCAGAAVHRL</sequence>
<dbReference type="Proteomes" id="UP000645828">
    <property type="component" value="Unassembled WGS sequence"/>
</dbReference>
<organism evidence="1 2">
    <name type="scientific">Nyctereutes procyonoides</name>
    <name type="common">Raccoon dog</name>
    <name type="synonym">Canis procyonoides</name>
    <dbReference type="NCBI Taxonomy" id="34880"/>
    <lineage>
        <taxon>Eukaryota</taxon>
        <taxon>Metazoa</taxon>
        <taxon>Chordata</taxon>
        <taxon>Craniata</taxon>
        <taxon>Vertebrata</taxon>
        <taxon>Euteleostomi</taxon>
        <taxon>Mammalia</taxon>
        <taxon>Eutheria</taxon>
        <taxon>Laurasiatheria</taxon>
        <taxon>Carnivora</taxon>
        <taxon>Caniformia</taxon>
        <taxon>Canidae</taxon>
        <taxon>Nyctereutes</taxon>
    </lineage>
</organism>
<dbReference type="AlphaFoldDB" id="A0A811YTF5"/>
<evidence type="ECO:0000313" key="1">
    <source>
        <dbReference type="EMBL" id="CAD7679944.1"/>
    </source>
</evidence>
<gene>
    <name evidence="1" type="ORF">NYPRO_LOCUS12743</name>
</gene>
<keyword evidence="2" id="KW-1185">Reference proteome</keyword>